<organism evidence="13 14">
    <name type="scientific">Agaricus bisporus var. burnettii (strain JB137-S8 / ATCC MYA-4627 / FGSC 10392)</name>
    <name type="common">White button mushroom</name>
    <dbReference type="NCBI Taxonomy" id="597362"/>
    <lineage>
        <taxon>Eukaryota</taxon>
        <taxon>Fungi</taxon>
        <taxon>Dikarya</taxon>
        <taxon>Basidiomycota</taxon>
        <taxon>Agaricomycotina</taxon>
        <taxon>Agaricomycetes</taxon>
        <taxon>Agaricomycetidae</taxon>
        <taxon>Agaricales</taxon>
        <taxon>Agaricineae</taxon>
        <taxon>Agaricaceae</taxon>
        <taxon>Agaricus</taxon>
    </lineage>
</organism>
<gene>
    <name evidence="13" type="ORF">AGABI1DRAFT_116463</name>
</gene>
<proteinExistence type="inferred from homology"/>
<evidence type="ECO:0000256" key="5">
    <source>
        <dbReference type="ARBA" id="ARBA00022692"/>
    </source>
</evidence>
<keyword evidence="4" id="KW-0963">Cytoplasm</keyword>
<evidence type="ECO:0000256" key="6">
    <source>
        <dbReference type="ARBA" id="ARBA00022989"/>
    </source>
</evidence>
<evidence type="ECO:0000256" key="1">
    <source>
        <dbReference type="ARBA" id="ARBA00004155"/>
    </source>
</evidence>
<dbReference type="RefSeq" id="XP_007334050.1">
    <property type="nucleotide sequence ID" value="XM_007333988.1"/>
</dbReference>
<dbReference type="Proteomes" id="UP000008493">
    <property type="component" value="Unassembled WGS sequence"/>
</dbReference>
<dbReference type="EMBL" id="JH971415">
    <property type="protein sequence ID" value="EKM75354.1"/>
    <property type="molecule type" value="Genomic_DNA"/>
</dbReference>
<dbReference type="GO" id="GO:0048471">
    <property type="term" value="C:perinuclear region of cytoplasm"/>
    <property type="evidence" value="ECO:0007669"/>
    <property type="project" value="UniProtKB-SubCell"/>
</dbReference>
<evidence type="ECO:0000256" key="8">
    <source>
        <dbReference type="ARBA" id="ARBA00023228"/>
    </source>
</evidence>
<keyword evidence="14" id="KW-1185">Reference proteome</keyword>
<dbReference type="OrthoDB" id="2564984at2759"/>
<evidence type="ECO:0000256" key="10">
    <source>
        <dbReference type="ARBA" id="ARBA00035449"/>
    </source>
</evidence>
<dbReference type="InterPro" id="IPR019317">
    <property type="entry name" value="BRI3"/>
</dbReference>
<evidence type="ECO:0000256" key="9">
    <source>
        <dbReference type="ARBA" id="ARBA00035284"/>
    </source>
</evidence>
<dbReference type="GeneID" id="18825112"/>
<evidence type="ECO:0000256" key="12">
    <source>
        <dbReference type="SAM" id="Phobius"/>
    </source>
</evidence>
<dbReference type="PANTHER" id="PTHR13551:SF1">
    <property type="entry name" value="MEMBRANE PROTEIN BRI3"/>
    <property type="match status" value="1"/>
</dbReference>
<dbReference type="InParanoid" id="K5VLR4"/>
<evidence type="ECO:0000313" key="13">
    <source>
        <dbReference type="EMBL" id="EKM75354.1"/>
    </source>
</evidence>
<sequence>MISQVDLHKGILNDVSPINLSLALPSPLHSKIMDDKKDPPSYLNAANGNHQRLEQPQMVHMNHQTPNVSGQQPLSTMGYQQTTMEMGQPQVAPMQSHLTGQQSMASMNPKAGLGQQPIQPQATGITMNTMTPAMVPVVDHLALCQQGHHDITTSYGPCGIITAVCCFPIGLLALLVDVEKRCTRCGANFS</sequence>
<feature type="transmembrane region" description="Helical" evidence="12">
    <location>
        <begin position="154"/>
        <end position="176"/>
    </location>
</feature>
<evidence type="ECO:0000256" key="7">
    <source>
        <dbReference type="ARBA" id="ARBA00023136"/>
    </source>
</evidence>
<comment type="subcellular location">
    <subcellularLocation>
        <location evidence="2">Cytoplasm</location>
        <location evidence="2">Perinuclear region</location>
    </subcellularLocation>
    <subcellularLocation>
        <location evidence="1">Lysosome membrane</location>
        <topology evidence="1">Multi-pass membrane protein</topology>
    </subcellularLocation>
</comment>
<name>K5VLR4_AGABU</name>
<dbReference type="STRING" id="597362.K5VLR4"/>
<evidence type="ECO:0000256" key="2">
    <source>
        <dbReference type="ARBA" id="ARBA00004556"/>
    </source>
</evidence>
<reference evidence="14" key="1">
    <citation type="journal article" date="2012" name="Proc. Natl. Acad. Sci. U.S.A.">
        <title>Genome sequence of the button mushroom Agaricus bisporus reveals mechanisms governing adaptation to a humic-rich ecological niche.</title>
        <authorList>
            <person name="Morin E."/>
            <person name="Kohler A."/>
            <person name="Baker A.R."/>
            <person name="Foulongne-Oriol M."/>
            <person name="Lombard V."/>
            <person name="Nagy L.G."/>
            <person name="Ohm R.A."/>
            <person name="Patyshakuliyeva A."/>
            <person name="Brun A."/>
            <person name="Aerts A.L."/>
            <person name="Bailey A.M."/>
            <person name="Billette C."/>
            <person name="Coutinho P.M."/>
            <person name="Deakin G."/>
            <person name="Doddapaneni H."/>
            <person name="Floudas D."/>
            <person name="Grimwood J."/>
            <person name="Hilden K."/>
            <person name="Kuees U."/>
            <person name="LaButti K.M."/>
            <person name="Lapidus A."/>
            <person name="Lindquist E.A."/>
            <person name="Lucas S.M."/>
            <person name="Murat C."/>
            <person name="Riley R.W."/>
            <person name="Salamov A.A."/>
            <person name="Schmutz J."/>
            <person name="Subramanian V."/>
            <person name="Woesten H.A.B."/>
            <person name="Xu J."/>
            <person name="Eastwood D.C."/>
            <person name="Foster G.D."/>
            <person name="Sonnenberg A.S."/>
            <person name="Cullen D."/>
            <person name="de Vries R.P."/>
            <person name="Lundell T."/>
            <person name="Hibbett D.S."/>
            <person name="Henrissat B."/>
            <person name="Burton K.S."/>
            <person name="Kerrigan R.W."/>
            <person name="Challen M.P."/>
            <person name="Grigoriev I.V."/>
            <person name="Martin F."/>
        </authorList>
    </citation>
    <scope>NUCLEOTIDE SEQUENCE [LARGE SCALE GENOMIC DNA]</scope>
    <source>
        <strain evidence="14">JB137-S8 / ATCC MYA-4627 / FGSC 10392</strain>
    </source>
</reference>
<dbReference type="PANTHER" id="PTHR13551">
    <property type="entry name" value="BRAIN PROTEIN I3"/>
    <property type="match status" value="1"/>
</dbReference>
<dbReference type="AlphaFoldDB" id="K5VLR4"/>
<dbReference type="Pfam" id="PF10164">
    <property type="entry name" value="BRI3"/>
    <property type="match status" value="1"/>
</dbReference>
<comment type="subunit">
    <text evidence="11">Interacts with BRI3BP. Interacts with MGAT1 and IFITM3.</text>
</comment>
<keyword evidence="6 12" id="KW-1133">Transmembrane helix</keyword>
<evidence type="ECO:0000313" key="14">
    <source>
        <dbReference type="Proteomes" id="UP000008493"/>
    </source>
</evidence>
<keyword evidence="7 12" id="KW-0472">Membrane</keyword>
<keyword evidence="5 12" id="KW-0812">Transmembrane</keyword>
<evidence type="ECO:0000256" key="3">
    <source>
        <dbReference type="ARBA" id="ARBA00008090"/>
    </source>
</evidence>
<keyword evidence="8" id="KW-0458">Lysosome</keyword>
<evidence type="ECO:0000256" key="4">
    <source>
        <dbReference type="ARBA" id="ARBA00022490"/>
    </source>
</evidence>
<dbReference type="HOGENOM" id="CLU_1677331_0_0_1"/>
<dbReference type="KEGG" id="abp:AGABI1DRAFT116463"/>
<dbReference type="eggNOG" id="ENOG502RVMT">
    <property type="taxonomic scope" value="Eukaryota"/>
</dbReference>
<evidence type="ECO:0000256" key="11">
    <source>
        <dbReference type="ARBA" id="ARBA00046593"/>
    </source>
</evidence>
<accession>K5VLR4</accession>
<protein>
    <recommendedName>
        <fullName evidence="9">Membrane protein BRI3</fullName>
    </recommendedName>
    <alternativeName>
        <fullName evidence="10">Brain protein I3</fullName>
    </alternativeName>
</protein>
<comment type="similarity">
    <text evidence="3">Belongs to the BRI3 family.</text>
</comment>
<dbReference type="OMA" id="TTMEMGQ"/>